<dbReference type="InterPro" id="IPR025017">
    <property type="entry name" value="DUF3954"/>
</dbReference>
<protein>
    <recommendedName>
        <fullName evidence="3">DUF3954 domain-containing protein</fullName>
    </recommendedName>
</protein>
<dbReference type="Proteomes" id="UP000031449">
    <property type="component" value="Chromosome"/>
</dbReference>
<evidence type="ECO:0000313" key="2">
    <source>
        <dbReference type="Proteomes" id="UP000031449"/>
    </source>
</evidence>
<name>A0A0B5AMM0_9BACL</name>
<sequence>MPGKSFDQNENALYIVKDGELTELKPPQDGHGTDEVIWKDGRAIDVIRSTRIRLNSSKKITK</sequence>
<keyword evidence="2" id="KW-1185">Reference proteome</keyword>
<dbReference type="KEGG" id="jeo:JMA_22330"/>
<accession>A0A0B5AMM0</accession>
<dbReference type="Pfam" id="PF13128">
    <property type="entry name" value="DUF3954"/>
    <property type="match status" value="1"/>
</dbReference>
<evidence type="ECO:0000313" key="1">
    <source>
        <dbReference type="EMBL" id="AJD91550.1"/>
    </source>
</evidence>
<organism evidence="1 2">
    <name type="scientific">Jeotgalibacillus malaysiensis</name>
    <dbReference type="NCBI Taxonomy" id="1508404"/>
    <lineage>
        <taxon>Bacteria</taxon>
        <taxon>Bacillati</taxon>
        <taxon>Bacillota</taxon>
        <taxon>Bacilli</taxon>
        <taxon>Bacillales</taxon>
        <taxon>Caryophanaceae</taxon>
        <taxon>Jeotgalibacillus</taxon>
    </lineage>
</organism>
<dbReference type="EMBL" id="CP009416">
    <property type="protein sequence ID" value="AJD91550.1"/>
    <property type="molecule type" value="Genomic_DNA"/>
</dbReference>
<dbReference type="AlphaFoldDB" id="A0A0B5AMM0"/>
<evidence type="ECO:0008006" key="3">
    <source>
        <dbReference type="Google" id="ProtNLM"/>
    </source>
</evidence>
<dbReference type="HOGENOM" id="CLU_2898181_0_0_9"/>
<proteinExistence type="predicted"/>
<dbReference type="BioCyc" id="JESP1508404:G14D9-11488-MONOMER"/>
<gene>
    <name evidence="1" type="ORF">JMA_22330</name>
</gene>
<dbReference type="OrthoDB" id="2456551at2"/>
<reference evidence="1 2" key="1">
    <citation type="submission" date="2014-08" db="EMBL/GenBank/DDBJ databases">
        <title>Complete genome of a marine bacteria Jeotgalibacillus malaysiensis.</title>
        <authorList>
            <person name="Yaakop A.S."/>
            <person name="Chan K.-G."/>
            <person name="Goh K.M."/>
        </authorList>
    </citation>
    <scope>NUCLEOTIDE SEQUENCE [LARGE SCALE GENOMIC DNA]</scope>
    <source>
        <strain evidence="1 2">D5</strain>
    </source>
</reference>
<dbReference type="STRING" id="1508404.JMA_22330"/>